<evidence type="ECO:0000313" key="1">
    <source>
        <dbReference type="EMBL" id="OGG59882.1"/>
    </source>
</evidence>
<gene>
    <name evidence="1" type="ORF">A2765_04860</name>
</gene>
<accession>A0A1F6DFU3</accession>
<organism evidence="1 2">
    <name type="scientific">Candidatus Kaiserbacteria bacterium RIFCSPHIGHO2_01_FULL_56_24</name>
    <dbReference type="NCBI Taxonomy" id="1798487"/>
    <lineage>
        <taxon>Bacteria</taxon>
        <taxon>Candidatus Kaiseribacteriota</taxon>
    </lineage>
</organism>
<dbReference type="AlphaFoldDB" id="A0A1F6DFU3"/>
<name>A0A1F6DFU3_9BACT</name>
<protein>
    <submittedName>
        <fullName evidence="1">Uncharacterized protein</fullName>
    </submittedName>
</protein>
<dbReference type="EMBL" id="MFLA01000016">
    <property type="protein sequence ID" value="OGG59882.1"/>
    <property type="molecule type" value="Genomic_DNA"/>
</dbReference>
<sequence>MNQLGITKQMISQIRESITTETPADAYVPLPDMGGYFVSQTKQETQGYQFMFSTDVDGRSVHIYIRI</sequence>
<dbReference type="Proteomes" id="UP000176377">
    <property type="component" value="Unassembled WGS sequence"/>
</dbReference>
<proteinExistence type="predicted"/>
<comment type="caution">
    <text evidence="1">The sequence shown here is derived from an EMBL/GenBank/DDBJ whole genome shotgun (WGS) entry which is preliminary data.</text>
</comment>
<evidence type="ECO:0000313" key="2">
    <source>
        <dbReference type="Proteomes" id="UP000176377"/>
    </source>
</evidence>
<reference evidence="1 2" key="1">
    <citation type="journal article" date="2016" name="Nat. Commun.">
        <title>Thousands of microbial genomes shed light on interconnected biogeochemical processes in an aquifer system.</title>
        <authorList>
            <person name="Anantharaman K."/>
            <person name="Brown C.T."/>
            <person name="Hug L.A."/>
            <person name="Sharon I."/>
            <person name="Castelle C.J."/>
            <person name="Probst A.J."/>
            <person name="Thomas B.C."/>
            <person name="Singh A."/>
            <person name="Wilkins M.J."/>
            <person name="Karaoz U."/>
            <person name="Brodie E.L."/>
            <person name="Williams K.H."/>
            <person name="Hubbard S.S."/>
            <person name="Banfield J.F."/>
        </authorList>
    </citation>
    <scope>NUCLEOTIDE SEQUENCE [LARGE SCALE GENOMIC DNA]</scope>
</reference>